<dbReference type="AlphaFoldDB" id="A0A1X6ZGJ2"/>
<keyword evidence="1" id="KW-0472">Membrane</keyword>
<feature type="transmembrane region" description="Helical" evidence="1">
    <location>
        <begin position="62"/>
        <end position="79"/>
    </location>
</feature>
<organism evidence="2 3">
    <name type="scientific">Roseovarius albus</name>
    <dbReference type="NCBI Taxonomy" id="1247867"/>
    <lineage>
        <taxon>Bacteria</taxon>
        <taxon>Pseudomonadati</taxon>
        <taxon>Pseudomonadota</taxon>
        <taxon>Alphaproteobacteria</taxon>
        <taxon>Rhodobacterales</taxon>
        <taxon>Roseobacteraceae</taxon>
        <taxon>Roseovarius</taxon>
    </lineage>
</organism>
<keyword evidence="3" id="KW-1185">Reference proteome</keyword>
<gene>
    <name evidence="2" type="ORF">ROA7450_02521</name>
</gene>
<proteinExistence type="predicted"/>
<keyword evidence="1" id="KW-0812">Transmembrane</keyword>
<evidence type="ECO:0000256" key="1">
    <source>
        <dbReference type="SAM" id="Phobius"/>
    </source>
</evidence>
<dbReference type="OrthoDB" id="8479738at2"/>
<evidence type="ECO:0000313" key="3">
    <source>
        <dbReference type="Proteomes" id="UP000193061"/>
    </source>
</evidence>
<dbReference type="RefSeq" id="WP_085806147.1">
    <property type="nucleotide sequence ID" value="NZ_FWFX01000007.1"/>
</dbReference>
<dbReference type="Proteomes" id="UP000193061">
    <property type="component" value="Unassembled WGS sequence"/>
</dbReference>
<feature type="transmembrane region" description="Helical" evidence="1">
    <location>
        <begin position="38"/>
        <end position="56"/>
    </location>
</feature>
<evidence type="ECO:0000313" key="2">
    <source>
        <dbReference type="EMBL" id="SLN50686.1"/>
    </source>
</evidence>
<dbReference type="EMBL" id="FWFX01000007">
    <property type="protein sequence ID" value="SLN50686.1"/>
    <property type="molecule type" value="Genomic_DNA"/>
</dbReference>
<name>A0A1X6ZGJ2_9RHOB</name>
<protein>
    <submittedName>
        <fullName evidence="2">Uncharacterized protein</fullName>
    </submittedName>
</protein>
<keyword evidence="1" id="KW-1133">Transmembrane helix</keyword>
<sequence>MDTTSHSHRPPIWQRLFFMIPIIGWMARDLMYGSSDHIWYALVTVISLWGIAILKFGVLGLYLPAVAMVPVMFVVLILISRG</sequence>
<accession>A0A1X6ZGJ2</accession>
<reference evidence="2 3" key="1">
    <citation type="submission" date="2017-03" db="EMBL/GenBank/DDBJ databases">
        <authorList>
            <person name="Afonso C.L."/>
            <person name="Miller P.J."/>
            <person name="Scott M.A."/>
            <person name="Spackman E."/>
            <person name="Goraichik I."/>
            <person name="Dimitrov K.M."/>
            <person name="Suarez D.L."/>
            <person name="Swayne D.E."/>
        </authorList>
    </citation>
    <scope>NUCLEOTIDE SEQUENCE [LARGE SCALE GENOMIC DNA]</scope>
    <source>
        <strain evidence="2 3">CECT 7450</strain>
    </source>
</reference>